<dbReference type="EMBL" id="JAYKXP010000163">
    <property type="protein sequence ID" value="KAK7021772.1"/>
    <property type="molecule type" value="Genomic_DNA"/>
</dbReference>
<organism evidence="1 2">
    <name type="scientific">Paramarasmius palmivorus</name>
    <dbReference type="NCBI Taxonomy" id="297713"/>
    <lineage>
        <taxon>Eukaryota</taxon>
        <taxon>Fungi</taxon>
        <taxon>Dikarya</taxon>
        <taxon>Basidiomycota</taxon>
        <taxon>Agaricomycotina</taxon>
        <taxon>Agaricomycetes</taxon>
        <taxon>Agaricomycetidae</taxon>
        <taxon>Agaricales</taxon>
        <taxon>Marasmiineae</taxon>
        <taxon>Marasmiaceae</taxon>
        <taxon>Paramarasmius</taxon>
    </lineage>
</organism>
<dbReference type="Proteomes" id="UP001383192">
    <property type="component" value="Unassembled WGS sequence"/>
</dbReference>
<protein>
    <submittedName>
        <fullName evidence="1">Uncharacterized protein</fullName>
    </submittedName>
</protein>
<sequence>MNVLVLRWLRRWGPMQWTRWGITMKKYWKRRVTELIIRYFDWKLGTHRGLEKLSRNRSPVTPPSSPVGLRSIHVLSQPAFVPISPSSEILLSPLLPSPVRPLRAISVGPSSPIKSTINKRRKRFQLLFDN</sequence>
<accession>A0AAW0B6Q8</accession>
<dbReference type="AlphaFoldDB" id="A0AAW0B6Q8"/>
<evidence type="ECO:0000313" key="1">
    <source>
        <dbReference type="EMBL" id="KAK7021772.1"/>
    </source>
</evidence>
<proteinExistence type="predicted"/>
<evidence type="ECO:0000313" key="2">
    <source>
        <dbReference type="Proteomes" id="UP001383192"/>
    </source>
</evidence>
<name>A0AAW0B6Q8_9AGAR</name>
<gene>
    <name evidence="1" type="ORF">VNI00_017283</name>
</gene>
<keyword evidence="2" id="KW-1185">Reference proteome</keyword>
<comment type="caution">
    <text evidence="1">The sequence shown here is derived from an EMBL/GenBank/DDBJ whole genome shotgun (WGS) entry which is preliminary data.</text>
</comment>
<reference evidence="1 2" key="1">
    <citation type="submission" date="2024-01" db="EMBL/GenBank/DDBJ databases">
        <title>A draft genome for a cacao thread blight-causing isolate of Paramarasmius palmivorus.</title>
        <authorList>
            <person name="Baruah I.K."/>
            <person name="Bukari Y."/>
            <person name="Amoako-Attah I."/>
            <person name="Meinhardt L.W."/>
            <person name="Bailey B.A."/>
            <person name="Cohen S.P."/>
        </authorList>
    </citation>
    <scope>NUCLEOTIDE SEQUENCE [LARGE SCALE GENOMIC DNA]</scope>
    <source>
        <strain evidence="1 2">GH-12</strain>
    </source>
</reference>